<organism evidence="7 9">
    <name type="scientific">Brochothrix thermosphacta</name>
    <name type="common">Microbacterium thermosphactum</name>
    <dbReference type="NCBI Taxonomy" id="2756"/>
    <lineage>
        <taxon>Bacteria</taxon>
        <taxon>Bacillati</taxon>
        <taxon>Bacillota</taxon>
        <taxon>Bacilli</taxon>
        <taxon>Bacillales</taxon>
        <taxon>Listeriaceae</taxon>
        <taxon>Brochothrix</taxon>
    </lineage>
</organism>
<dbReference type="InterPro" id="IPR024923">
    <property type="entry name" value="PG_synth_SpoVB"/>
</dbReference>
<reference evidence="8" key="2">
    <citation type="submission" date="2018-04" db="EMBL/GenBank/DDBJ databases">
        <authorList>
            <person name="Go L.Y."/>
            <person name="Mitchell J.A."/>
        </authorList>
    </citation>
    <scope>NUCLEOTIDE SEQUENCE</scope>
    <source>
        <strain evidence="8">BSAS1 3</strain>
    </source>
</reference>
<dbReference type="EMBL" id="OUNC01000056">
    <property type="protein sequence ID" value="SPP29710.1"/>
    <property type="molecule type" value="Genomic_DNA"/>
</dbReference>
<feature type="transmembrane region" description="Helical" evidence="6">
    <location>
        <begin position="446"/>
        <end position="469"/>
    </location>
</feature>
<feature type="transmembrane region" description="Helical" evidence="6">
    <location>
        <begin position="123"/>
        <end position="144"/>
    </location>
</feature>
<dbReference type="PANTHER" id="PTHR30250:SF29">
    <property type="entry name" value="POLYSACCHARIDE BIOSYNTHESIS PROTEIN C-TERMINAL DOMAIN-CONTAINING PROTEIN"/>
    <property type="match status" value="1"/>
</dbReference>
<dbReference type="PANTHER" id="PTHR30250">
    <property type="entry name" value="PST FAMILY PREDICTED COLANIC ACID TRANSPORTER"/>
    <property type="match status" value="1"/>
</dbReference>
<feature type="transmembrane region" description="Helical" evidence="6">
    <location>
        <begin position="165"/>
        <end position="183"/>
    </location>
</feature>
<keyword evidence="3 6" id="KW-0812">Transmembrane</keyword>
<feature type="transmembrane region" description="Helical" evidence="6">
    <location>
        <begin position="284"/>
        <end position="304"/>
    </location>
</feature>
<feature type="transmembrane region" description="Helical" evidence="6">
    <location>
        <begin position="388"/>
        <end position="405"/>
    </location>
</feature>
<keyword evidence="5 6" id="KW-0472">Membrane</keyword>
<evidence type="ECO:0000313" key="8">
    <source>
        <dbReference type="EMBL" id="SPP29710.1"/>
    </source>
</evidence>
<evidence type="ECO:0000256" key="6">
    <source>
        <dbReference type="SAM" id="Phobius"/>
    </source>
</evidence>
<feature type="transmembrane region" description="Helical" evidence="6">
    <location>
        <begin position="475"/>
        <end position="499"/>
    </location>
</feature>
<keyword evidence="9" id="KW-1185">Reference proteome</keyword>
<feature type="transmembrane region" description="Helical" evidence="6">
    <location>
        <begin position="360"/>
        <end position="381"/>
    </location>
</feature>
<dbReference type="Proteomes" id="UP000243591">
    <property type="component" value="Chromosome"/>
</dbReference>
<keyword evidence="2" id="KW-1003">Cell membrane</keyword>
<dbReference type="CDD" id="cd13124">
    <property type="entry name" value="MATE_SpoVB_like"/>
    <property type="match status" value="1"/>
</dbReference>
<gene>
    <name evidence="8" type="ORF">BTBSAS_60013</name>
    <name evidence="7" type="ORF">CNY62_06195</name>
</gene>
<feature type="transmembrane region" description="Helical" evidence="6">
    <location>
        <begin position="92"/>
        <end position="111"/>
    </location>
</feature>
<evidence type="ECO:0000256" key="4">
    <source>
        <dbReference type="ARBA" id="ARBA00022989"/>
    </source>
</evidence>
<dbReference type="Proteomes" id="UP000270190">
    <property type="component" value="Unassembled WGS sequence"/>
</dbReference>
<proteinExistence type="predicted"/>
<reference evidence="10" key="3">
    <citation type="submission" date="2018-04" db="EMBL/GenBank/DDBJ databases">
        <authorList>
            <person name="Illikoud N."/>
        </authorList>
    </citation>
    <scope>NUCLEOTIDE SEQUENCE [LARGE SCALE GENOMIC DNA]</scope>
</reference>
<dbReference type="PIRSF" id="PIRSF038958">
    <property type="entry name" value="PG_synth_SpoVB"/>
    <property type="match status" value="1"/>
</dbReference>
<dbReference type="EMBL" id="CP023483">
    <property type="protein sequence ID" value="ATF26025.1"/>
    <property type="molecule type" value="Genomic_DNA"/>
</dbReference>
<evidence type="ECO:0000256" key="1">
    <source>
        <dbReference type="ARBA" id="ARBA00004651"/>
    </source>
</evidence>
<feature type="transmembrane region" description="Helical" evidence="6">
    <location>
        <begin position="325"/>
        <end position="348"/>
    </location>
</feature>
<dbReference type="STRING" id="2756.BFR44_05610"/>
<name>A0A1D2LGR3_BROTH</name>
<evidence type="ECO:0000256" key="5">
    <source>
        <dbReference type="ARBA" id="ARBA00023136"/>
    </source>
</evidence>
<protein>
    <submittedName>
        <fullName evidence="7">Polysaccharide biosynthesis protein</fullName>
    </submittedName>
    <submittedName>
        <fullName evidence="8">Putative polysaccharide export/biosynthesis protein</fullName>
    </submittedName>
</protein>
<feature type="transmembrane region" description="Helical" evidence="6">
    <location>
        <begin position="231"/>
        <end position="251"/>
    </location>
</feature>
<comment type="subcellular location">
    <subcellularLocation>
        <location evidence="1">Cell membrane</location>
        <topology evidence="1">Multi-pass membrane protein</topology>
    </subcellularLocation>
</comment>
<dbReference type="Pfam" id="PF01943">
    <property type="entry name" value="Polysacc_synt"/>
    <property type="match status" value="1"/>
</dbReference>
<evidence type="ECO:0000256" key="2">
    <source>
        <dbReference type="ARBA" id="ARBA00022475"/>
    </source>
</evidence>
<dbReference type="InterPro" id="IPR002797">
    <property type="entry name" value="Polysacc_synth"/>
</dbReference>
<dbReference type="OrthoDB" id="9775950at2"/>
<feature type="transmembrane region" description="Helical" evidence="6">
    <location>
        <begin position="189"/>
        <end position="208"/>
    </location>
</feature>
<evidence type="ECO:0000313" key="10">
    <source>
        <dbReference type="Proteomes" id="UP000270190"/>
    </source>
</evidence>
<dbReference type="AlphaFoldDB" id="A0A1D2LGR3"/>
<keyword evidence="4 6" id="KW-1133">Transmembrane helix</keyword>
<evidence type="ECO:0000313" key="7">
    <source>
        <dbReference type="EMBL" id="ATF26025.1"/>
    </source>
</evidence>
<dbReference type="RefSeq" id="WP_069119835.1">
    <property type="nucleotide sequence ID" value="NZ_CBCPHX010000004.1"/>
</dbReference>
<dbReference type="InterPro" id="IPR050833">
    <property type="entry name" value="Poly_Biosynth_Transport"/>
</dbReference>
<dbReference type="KEGG" id="bths:CNY62_06195"/>
<feature type="transmembrane region" description="Helical" evidence="6">
    <location>
        <begin position="51"/>
        <end position="72"/>
    </location>
</feature>
<evidence type="ECO:0000313" key="9">
    <source>
        <dbReference type="Proteomes" id="UP000243591"/>
    </source>
</evidence>
<reference evidence="7 9" key="1">
    <citation type="submission" date="2017-09" db="EMBL/GenBank/DDBJ databases">
        <title>Complete Genome Sequences of Two Strains of the Meat Spoilage Bacterium Brochothrix thermosphacta Isolated from Ground Chicken.</title>
        <authorList>
            <person name="Paoli G.C."/>
            <person name="Wijey C."/>
            <person name="Chen C.-Y."/>
            <person name="Nguyen L."/>
            <person name="Yan X."/>
            <person name="Irwin P.L."/>
        </authorList>
    </citation>
    <scope>NUCLEOTIDE SEQUENCE [LARGE SCALE GENOMIC DNA]</scope>
    <source>
        <strain evidence="7 9">BI</strain>
    </source>
</reference>
<accession>A0A1D2LGR3</accession>
<evidence type="ECO:0000256" key="3">
    <source>
        <dbReference type="ARBA" id="ARBA00022692"/>
    </source>
</evidence>
<dbReference type="GO" id="GO:0005886">
    <property type="term" value="C:plasma membrane"/>
    <property type="evidence" value="ECO:0007669"/>
    <property type="project" value="UniProtKB-SubCell"/>
</dbReference>
<sequence>MGTKINTTLFQGALILTLASLLSKLLSAVYRVPFQNMVGDEGFYIFQQAYPFYGISMTLSLTAAPLFISKVVAEYNGDYNAQRWFLERSKRYLGVLGFVLFIALFIAAPWLANTMGDPSLTGIIRVTSVTYLLLPYLGSYRGFYQGDNDMTPTAVSQAVEQVVRVAIIIVGAYIGVYVLDVSLYHVGELAMSGAIIGGAAGAIILAVFDKKRRGLQQIPTMRPENLQLPRGIWRDMFAVIITSALLIWFQMADAFQIFRLLVASGIETDQAKILKGVYDRGQPLIQLGVVVVTSFSLSIIPMISKARIQRERVKLQRLVSFFMRTGIALGLAITVALVVMMPTLNYTLFADYEGVDVLQVFVAGLFLLTLLVIITSVLQGFNSMKAPAIAAVCGIIIKVMLNGVWLPEHGIIGSAWATNSALLASVLISVVILKQSINFEWPSWQFLIKLSFSVALMAAPLIIINYLPFVTNHRIVGLVVLIIASLIGALLFLFSASYLRVITRQDIVMLPMGRSVIKLIKKMKR</sequence>
<feature type="transmembrane region" description="Helical" evidence="6">
    <location>
        <begin position="411"/>
        <end position="434"/>
    </location>
</feature>